<dbReference type="Proteomes" id="UP000188729">
    <property type="component" value="Unassembled WGS sequence"/>
</dbReference>
<dbReference type="RefSeq" id="WP_076744679.1">
    <property type="nucleotide sequence ID" value="NZ_MPSB01000007.1"/>
</dbReference>
<dbReference type="Pfam" id="PF02384">
    <property type="entry name" value="N6_Mtase"/>
    <property type="match status" value="1"/>
</dbReference>
<comment type="catalytic activity">
    <reaction evidence="7">
        <text>a 2'-deoxyadenosine in DNA + S-adenosyl-L-methionine = an N(6)-methyl-2'-deoxyadenosine in DNA + S-adenosyl-L-homocysteine + H(+)</text>
        <dbReference type="Rhea" id="RHEA:15197"/>
        <dbReference type="Rhea" id="RHEA-COMP:12418"/>
        <dbReference type="Rhea" id="RHEA-COMP:12419"/>
        <dbReference type="ChEBI" id="CHEBI:15378"/>
        <dbReference type="ChEBI" id="CHEBI:57856"/>
        <dbReference type="ChEBI" id="CHEBI:59789"/>
        <dbReference type="ChEBI" id="CHEBI:90615"/>
        <dbReference type="ChEBI" id="CHEBI:90616"/>
        <dbReference type="EC" id="2.1.1.72"/>
    </reaction>
</comment>
<dbReference type="STRING" id="1915074.SPHI_19180"/>
<dbReference type="PRINTS" id="PR00507">
    <property type="entry name" value="N12N6MTFRASE"/>
</dbReference>
<keyword evidence="4 9" id="KW-0808">Transferase</keyword>
<dbReference type="InterPro" id="IPR051537">
    <property type="entry name" value="DNA_Adenine_Mtase"/>
</dbReference>
<keyword evidence="5" id="KW-0949">S-adenosyl-L-methionine</keyword>
<keyword evidence="6" id="KW-0680">Restriction system</keyword>
<evidence type="ECO:0000256" key="7">
    <source>
        <dbReference type="ARBA" id="ARBA00047942"/>
    </source>
</evidence>
<keyword evidence="3 9" id="KW-0489">Methyltransferase</keyword>
<dbReference type="CDD" id="cd02440">
    <property type="entry name" value="AdoMet_MTases"/>
    <property type="match status" value="1"/>
</dbReference>
<comment type="similarity">
    <text evidence="1">Belongs to the N(4)/N(6)-methyltransferase family.</text>
</comment>
<evidence type="ECO:0000256" key="5">
    <source>
        <dbReference type="ARBA" id="ARBA00022691"/>
    </source>
</evidence>
<dbReference type="GO" id="GO:0032259">
    <property type="term" value="P:methylation"/>
    <property type="evidence" value="ECO:0007669"/>
    <property type="project" value="UniProtKB-KW"/>
</dbReference>
<dbReference type="EC" id="2.1.1.72" evidence="2"/>
<evidence type="ECO:0000256" key="2">
    <source>
        <dbReference type="ARBA" id="ARBA00011900"/>
    </source>
</evidence>
<sequence length="618" mass="70263">MQPPRRLEDTHIDQYMRARFDELGIPWVQTRRNAATARSGQLRGDIWVSRTTHDSPNFEAQIVALIECKDRSCQLGDRDWLDAIRQGREKATRQGLHSFFVTNTDGLTRCYNAITGAEITLDGRVIADFASVPVLIAVQAQVNAENNAVRVRSFAQVVPDANRFRSALWNLRQVFRSRGMGRGSEEAIIKTTLTFCILHILSERQRLHPVLPSTVLLWSDWRRGQIDRDVRNTIDDVVEVAMFQHLRGSLEVDGRLNADAVARIVDELGQFNLYGSDFDFFGIVYETYASRNIKKDFGEFYTPRHIVRFMVRNLFFLETSPRPIRICDLACGTGGFLVEAFLYLQETYRRGGSLTDDVSRRLKNSTFVGLDTNGQHAIPYARTNMMMAGDGGAHVRATADSLTEDLSDQFDYIIANVPYGQYAGAADISSFAYTNKRRYELLFLEKIVTSLLPGGKAAVIVPDGLVQNTSNDSYRLRFLFDVTVEAVVSLPSFSFLPYTGEKTYILFFTKKMPRDRGRLQEQPIWHYIVDHDGFQAGSKRFPINQDDLTSLEDGQFGRLLIDGKAKLVPIDEVCEANFFSLSSETYLRRKEVVEMSEVQFEQLLVFGERFLESAFDHA</sequence>
<evidence type="ECO:0000256" key="3">
    <source>
        <dbReference type="ARBA" id="ARBA00022603"/>
    </source>
</evidence>
<dbReference type="PANTHER" id="PTHR42933">
    <property type="entry name" value="SLR6095 PROTEIN"/>
    <property type="match status" value="1"/>
</dbReference>
<feature type="domain" description="DNA methylase adenine-specific" evidence="8">
    <location>
        <begin position="278"/>
        <end position="592"/>
    </location>
</feature>
<evidence type="ECO:0000259" key="8">
    <source>
        <dbReference type="Pfam" id="PF02384"/>
    </source>
</evidence>
<dbReference type="InterPro" id="IPR029063">
    <property type="entry name" value="SAM-dependent_MTases_sf"/>
</dbReference>
<dbReference type="GO" id="GO:0009307">
    <property type="term" value="P:DNA restriction-modification system"/>
    <property type="evidence" value="ECO:0007669"/>
    <property type="project" value="UniProtKB-KW"/>
</dbReference>
<dbReference type="GO" id="GO:0009007">
    <property type="term" value="F:site-specific DNA-methyltransferase (adenine-specific) activity"/>
    <property type="evidence" value="ECO:0007669"/>
    <property type="project" value="UniProtKB-EC"/>
</dbReference>
<name>A0A1V2ETJ6_9SPHN</name>
<dbReference type="Gene3D" id="3.40.50.150">
    <property type="entry name" value="Vaccinia Virus protein VP39"/>
    <property type="match status" value="1"/>
</dbReference>
<evidence type="ECO:0000256" key="1">
    <source>
        <dbReference type="ARBA" id="ARBA00006594"/>
    </source>
</evidence>
<protein>
    <recommendedName>
        <fullName evidence="2">site-specific DNA-methyltransferase (adenine-specific)</fullName>
        <ecNumber evidence="2">2.1.1.72</ecNumber>
    </recommendedName>
</protein>
<dbReference type="OrthoDB" id="9806213at2"/>
<reference evidence="9 10" key="1">
    <citation type="submission" date="2016-11" db="EMBL/GenBank/DDBJ databases">
        <title>Genome sequence of Sphingomonas jeddahensis G39.</title>
        <authorList>
            <person name="Poehlein A."/>
            <person name="Wuebbeler J.H."/>
            <person name="Steinbuechel A."/>
            <person name="Daniel R."/>
        </authorList>
    </citation>
    <scope>NUCLEOTIDE SEQUENCE [LARGE SCALE GENOMIC DNA]</scope>
    <source>
        <strain evidence="9 10">G39</strain>
    </source>
</reference>
<proteinExistence type="inferred from homology"/>
<dbReference type="SUPFAM" id="SSF53335">
    <property type="entry name" value="S-adenosyl-L-methionine-dependent methyltransferases"/>
    <property type="match status" value="1"/>
</dbReference>
<evidence type="ECO:0000256" key="6">
    <source>
        <dbReference type="ARBA" id="ARBA00022747"/>
    </source>
</evidence>
<dbReference type="GO" id="GO:0008170">
    <property type="term" value="F:N-methyltransferase activity"/>
    <property type="evidence" value="ECO:0007669"/>
    <property type="project" value="InterPro"/>
</dbReference>
<dbReference type="EMBL" id="MPSB01000007">
    <property type="protein sequence ID" value="ONF95991.1"/>
    <property type="molecule type" value="Genomic_DNA"/>
</dbReference>
<dbReference type="InterPro" id="IPR003356">
    <property type="entry name" value="DNA_methylase_A-5"/>
</dbReference>
<keyword evidence="10" id="KW-1185">Reference proteome</keyword>
<evidence type="ECO:0000256" key="4">
    <source>
        <dbReference type="ARBA" id="ARBA00022679"/>
    </source>
</evidence>
<dbReference type="AlphaFoldDB" id="A0A1V2ETJ6"/>
<evidence type="ECO:0000313" key="10">
    <source>
        <dbReference type="Proteomes" id="UP000188729"/>
    </source>
</evidence>
<accession>A0A1V2ETJ6</accession>
<comment type="caution">
    <text evidence="9">The sequence shown here is derived from an EMBL/GenBank/DDBJ whole genome shotgun (WGS) entry which is preliminary data.</text>
</comment>
<dbReference type="GO" id="GO:0003677">
    <property type="term" value="F:DNA binding"/>
    <property type="evidence" value="ECO:0007669"/>
    <property type="project" value="InterPro"/>
</dbReference>
<evidence type="ECO:0000313" key="9">
    <source>
        <dbReference type="EMBL" id="ONF95991.1"/>
    </source>
</evidence>
<gene>
    <name evidence="9" type="ORF">SPHI_19180</name>
</gene>
<organism evidence="9 10">
    <name type="scientific">Sphingomonas jeddahensis</name>
    <dbReference type="NCBI Taxonomy" id="1915074"/>
    <lineage>
        <taxon>Bacteria</taxon>
        <taxon>Pseudomonadati</taxon>
        <taxon>Pseudomonadota</taxon>
        <taxon>Alphaproteobacteria</taxon>
        <taxon>Sphingomonadales</taxon>
        <taxon>Sphingomonadaceae</taxon>
        <taxon>Sphingomonas</taxon>
    </lineage>
</organism>
<dbReference type="PANTHER" id="PTHR42933:SF3">
    <property type="entry name" value="TYPE I RESTRICTION ENZYME MJAVIII METHYLASE SUBUNIT"/>
    <property type="match status" value="1"/>
</dbReference>